<reference evidence="1 2" key="1">
    <citation type="journal article" date="2022" name="bioRxiv">
        <title>The genome of the oomycete Peronosclerospora sorghi, a cosmopolitan pathogen of maize and sorghum, is inflated with dispersed pseudogenes.</title>
        <authorList>
            <person name="Fletcher K."/>
            <person name="Martin F."/>
            <person name="Isakeit T."/>
            <person name="Cavanaugh K."/>
            <person name="Magill C."/>
            <person name="Michelmore R."/>
        </authorList>
    </citation>
    <scope>NUCLEOTIDE SEQUENCE [LARGE SCALE GENOMIC DNA]</scope>
    <source>
        <strain evidence="1">P6</strain>
    </source>
</reference>
<keyword evidence="2" id="KW-1185">Reference proteome</keyword>
<gene>
    <name evidence="1" type="ORF">PsorP6_006620</name>
</gene>
<comment type="caution">
    <text evidence="1">The sequence shown here is derived from an EMBL/GenBank/DDBJ whole genome shotgun (WGS) entry which is preliminary data.</text>
</comment>
<evidence type="ECO:0000313" key="2">
    <source>
        <dbReference type="Proteomes" id="UP001163321"/>
    </source>
</evidence>
<dbReference type="EMBL" id="CM047583">
    <property type="protein sequence ID" value="KAI9912978.1"/>
    <property type="molecule type" value="Genomic_DNA"/>
</dbReference>
<name>A0ACC0W4V7_9STRA</name>
<dbReference type="Proteomes" id="UP001163321">
    <property type="component" value="Chromosome 4"/>
</dbReference>
<accession>A0ACC0W4V7</accession>
<protein>
    <submittedName>
        <fullName evidence="1">Uncharacterized protein</fullName>
    </submittedName>
</protein>
<organism evidence="1 2">
    <name type="scientific">Peronosclerospora sorghi</name>
    <dbReference type="NCBI Taxonomy" id="230839"/>
    <lineage>
        <taxon>Eukaryota</taxon>
        <taxon>Sar</taxon>
        <taxon>Stramenopiles</taxon>
        <taxon>Oomycota</taxon>
        <taxon>Peronosporomycetes</taxon>
        <taxon>Peronosporales</taxon>
        <taxon>Peronosporaceae</taxon>
        <taxon>Peronosclerospora</taxon>
    </lineage>
</organism>
<evidence type="ECO:0000313" key="1">
    <source>
        <dbReference type="EMBL" id="KAI9912978.1"/>
    </source>
</evidence>
<sequence>MSRHSGCPASQNCSDLNESQLYHSLLIHAERWECCLPMDHGAKECFHHNQVSQEREFVFVTDRELALMNGMQPCYLNAATFLYIWHMSKNILTNNHKDFNVPFGPWASHVLTKGVLGRRQIKPATFTH</sequence>
<proteinExistence type="predicted"/>